<name>A0A382PVD3_9ZZZZ</name>
<feature type="non-terminal residue" evidence="1">
    <location>
        <position position="36"/>
    </location>
</feature>
<dbReference type="EMBL" id="UINC01110042">
    <property type="protein sequence ID" value="SVC77284.1"/>
    <property type="molecule type" value="Genomic_DNA"/>
</dbReference>
<feature type="non-terminal residue" evidence="1">
    <location>
        <position position="1"/>
    </location>
</feature>
<reference evidence="1" key="1">
    <citation type="submission" date="2018-05" db="EMBL/GenBank/DDBJ databases">
        <authorList>
            <person name="Lanie J.A."/>
            <person name="Ng W.-L."/>
            <person name="Kazmierczak K.M."/>
            <person name="Andrzejewski T.M."/>
            <person name="Davidsen T.M."/>
            <person name="Wayne K.J."/>
            <person name="Tettelin H."/>
            <person name="Glass J.I."/>
            <person name="Rusch D."/>
            <person name="Podicherti R."/>
            <person name="Tsui H.-C.T."/>
            <person name="Winkler M.E."/>
        </authorList>
    </citation>
    <scope>NUCLEOTIDE SEQUENCE</scope>
</reference>
<protein>
    <submittedName>
        <fullName evidence="1">Uncharacterized protein</fullName>
    </submittedName>
</protein>
<accession>A0A382PVD3</accession>
<proteinExistence type="predicted"/>
<dbReference type="AlphaFoldDB" id="A0A382PVD3"/>
<gene>
    <name evidence="1" type="ORF">METZ01_LOCUS330138</name>
</gene>
<sequence>VQNIVEDVVLIKVNKKGAEAEKIIQKYGDPVGFPTF</sequence>
<organism evidence="1">
    <name type="scientific">marine metagenome</name>
    <dbReference type="NCBI Taxonomy" id="408172"/>
    <lineage>
        <taxon>unclassified sequences</taxon>
        <taxon>metagenomes</taxon>
        <taxon>ecological metagenomes</taxon>
    </lineage>
</organism>
<evidence type="ECO:0000313" key="1">
    <source>
        <dbReference type="EMBL" id="SVC77284.1"/>
    </source>
</evidence>